<organism evidence="7 8">
    <name type="scientific">Inhella gelatinilytica</name>
    <dbReference type="NCBI Taxonomy" id="2795030"/>
    <lineage>
        <taxon>Bacteria</taxon>
        <taxon>Pseudomonadati</taxon>
        <taxon>Pseudomonadota</taxon>
        <taxon>Betaproteobacteria</taxon>
        <taxon>Burkholderiales</taxon>
        <taxon>Sphaerotilaceae</taxon>
        <taxon>Inhella</taxon>
    </lineage>
</organism>
<keyword evidence="4" id="KW-1133">Transmembrane helix</keyword>
<evidence type="ECO:0000313" key="8">
    <source>
        <dbReference type="Proteomes" id="UP000620139"/>
    </source>
</evidence>
<dbReference type="PROSITE" id="PS50885">
    <property type="entry name" value="HAMP"/>
    <property type="match status" value="1"/>
</dbReference>
<accession>A0A931J190</accession>
<dbReference type="Proteomes" id="UP000620139">
    <property type="component" value="Unassembled WGS sequence"/>
</dbReference>
<protein>
    <recommendedName>
        <fullName evidence="9">Methyl-accepting chemotaxis protein</fullName>
    </recommendedName>
</protein>
<keyword evidence="3" id="KW-0807">Transducer</keyword>
<evidence type="ECO:0000259" key="5">
    <source>
        <dbReference type="PROSITE" id="PS50111"/>
    </source>
</evidence>
<keyword evidence="1" id="KW-0488">Methylation</keyword>
<keyword evidence="4" id="KW-0812">Transmembrane</keyword>
<evidence type="ECO:0000256" key="1">
    <source>
        <dbReference type="ARBA" id="ARBA00022481"/>
    </source>
</evidence>
<evidence type="ECO:0000259" key="6">
    <source>
        <dbReference type="PROSITE" id="PS50885"/>
    </source>
</evidence>
<gene>
    <name evidence="7" type="ORF">I7X43_12475</name>
</gene>
<feature type="transmembrane region" description="Helical" evidence="4">
    <location>
        <begin position="22"/>
        <end position="41"/>
    </location>
</feature>
<evidence type="ECO:0000256" key="2">
    <source>
        <dbReference type="ARBA" id="ARBA00029447"/>
    </source>
</evidence>
<dbReference type="InterPro" id="IPR051310">
    <property type="entry name" value="MCP_chemotaxis"/>
</dbReference>
<dbReference type="PROSITE" id="PS50111">
    <property type="entry name" value="CHEMOTAXIS_TRANSDUC_2"/>
    <property type="match status" value="1"/>
</dbReference>
<dbReference type="AlphaFoldDB" id="A0A931J190"/>
<feature type="transmembrane region" description="Helical" evidence="4">
    <location>
        <begin position="321"/>
        <end position="343"/>
    </location>
</feature>
<reference evidence="7" key="1">
    <citation type="submission" date="2020-12" db="EMBL/GenBank/DDBJ databases">
        <title>The genome sequence of Inhella sp. 4Y17.</title>
        <authorList>
            <person name="Liu Y."/>
        </authorList>
    </citation>
    <scope>NUCLEOTIDE SEQUENCE</scope>
    <source>
        <strain evidence="7">4Y10</strain>
    </source>
</reference>
<proteinExistence type="inferred from homology"/>
<dbReference type="Gene3D" id="1.10.287.950">
    <property type="entry name" value="Methyl-accepting chemotaxis protein"/>
    <property type="match status" value="1"/>
</dbReference>
<dbReference type="InterPro" id="IPR004089">
    <property type="entry name" value="MCPsignal_dom"/>
</dbReference>
<feature type="domain" description="HAMP" evidence="6">
    <location>
        <begin position="351"/>
        <end position="396"/>
    </location>
</feature>
<dbReference type="GO" id="GO:0004888">
    <property type="term" value="F:transmembrane signaling receptor activity"/>
    <property type="evidence" value="ECO:0007669"/>
    <property type="project" value="TreeGrafter"/>
</dbReference>
<evidence type="ECO:0000256" key="3">
    <source>
        <dbReference type="PROSITE-ProRule" id="PRU00284"/>
    </source>
</evidence>
<keyword evidence="8" id="KW-1185">Reference proteome</keyword>
<evidence type="ECO:0000256" key="4">
    <source>
        <dbReference type="SAM" id="Phobius"/>
    </source>
</evidence>
<dbReference type="Pfam" id="PF00015">
    <property type="entry name" value="MCPsignal"/>
    <property type="match status" value="1"/>
</dbReference>
<dbReference type="InterPro" id="IPR003660">
    <property type="entry name" value="HAMP_dom"/>
</dbReference>
<name>A0A931J190_9BURK</name>
<evidence type="ECO:0008006" key="9">
    <source>
        <dbReference type="Google" id="ProtNLM"/>
    </source>
</evidence>
<comment type="caution">
    <text evidence="7">The sequence shown here is derived from an EMBL/GenBank/DDBJ whole genome shotgun (WGS) entry which is preliminary data.</text>
</comment>
<dbReference type="RefSeq" id="WP_198101272.1">
    <property type="nucleotide sequence ID" value="NZ_JAEDAL010000006.1"/>
</dbReference>
<dbReference type="CDD" id="cd11386">
    <property type="entry name" value="MCP_signal"/>
    <property type="match status" value="1"/>
</dbReference>
<dbReference type="GO" id="GO:0006935">
    <property type="term" value="P:chemotaxis"/>
    <property type="evidence" value="ECO:0007669"/>
    <property type="project" value="TreeGrafter"/>
</dbReference>
<comment type="similarity">
    <text evidence="2">Belongs to the methyl-accepting chemotaxis (MCP) protein family.</text>
</comment>
<feature type="domain" description="Methyl-accepting transducer" evidence="5">
    <location>
        <begin position="401"/>
        <end position="630"/>
    </location>
</feature>
<keyword evidence="4" id="KW-0472">Membrane</keyword>
<dbReference type="SUPFAM" id="SSF58104">
    <property type="entry name" value="Methyl-accepting chemotaxis protein (MCP) signaling domain"/>
    <property type="match status" value="1"/>
</dbReference>
<dbReference type="EMBL" id="JAEDAL010000006">
    <property type="protein sequence ID" value="MBH9553658.1"/>
    <property type="molecule type" value="Genomic_DNA"/>
</dbReference>
<dbReference type="GO" id="GO:0005886">
    <property type="term" value="C:plasma membrane"/>
    <property type="evidence" value="ECO:0007669"/>
    <property type="project" value="TreeGrafter"/>
</dbReference>
<dbReference type="SMART" id="SM00283">
    <property type="entry name" value="MA"/>
    <property type="match status" value="1"/>
</dbReference>
<dbReference type="PANTHER" id="PTHR43531">
    <property type="entry name" value="PROTEIN ICFG"/>
    <property type="match status" value="1"/>
</dbReference>
<evidence type="ECO:0000313" key="7">
    <source>
        <dbReference type="EMBL" id="MBH9553658.1"/>
    </source>
</evidence>
<dbReference type="PANTHER" id="PTHR43531:SF14">
    <property type="entry name" value="METHYL-ACCEPTING CHEMOTAXIS PROTEIN I-RELATED"/>
    <property type="match status" value="1"/>
</dbReference>
<dbReference type="GO" id="GO:0007165">
    <property type="term" value="P:signal transduction"/>
    <property type="evidence" value="ECO:0007669"/>
    <property type="project" value="UniProtKB-KW"/>
</dbReference>
<sequence>MLATFFSPAVRLMRNLPLAQKFAVVCLAFLAPLLFLLYTVVSDRSEAHAFTEKEVLGIAAIRAFDGAYIPVMSWRGAFAGATAQQAGALERRNASAAEADKHFAGFETYLKTSGDPIGLAEPFAGLRKRWDALKASSPKDPQEAFEQANALVADVRGFLELVANNSNLALDPDADTYALMLTYTSEMPRLMDALSRVRSVGRYLADGQIADDPEMFMAMHNADALLDEYTGRAQAAYALAKAANPEAVAALPLGALDLVEKQITPRIDAEFAWGAAPKANGTEWGKSVNGVLEHIEELHDAGGEALEILLHAREARLKRQIAVALVAASAFIVLGMYLLVGFYSAAQSTFNALGRRLTKLGRGDFTTDAQLVGKDELARAGNQLSDAMGDLSLLVLQVRSTAEEISLAVAEIAAANNDLSNRGVQLAAVVEETSASTATLEDAVGTNMASAHEANELVQSAASVAGRGGAVVEQAVRAMSGITESSQKIGDIIQVIDTIAFQTNILALNAAVEAARAGEQGRGFAVVASEVRALAQRSAGAAREIKTLIQSSIDTVTEGGQYVNEAGSTMNEMVHAIERVAALMGDITRQSNTQAQQIRELGAAIREVDGNVQQNAAMVEQTAATSSTLNERARSLSEIAAQFRTDV</sequence>